<sequence length="492" mass="54471">MATIGGLRLIGLNQLIDGCCAMTFSTFVGNWLDRHKRNFGIQVVLAFNNLSVTLSAVALYCCLLKENCDWIYMVLLVVALVFNAISQISSGGEKLAFTKDWIVVMATQPGSTVTLAGCNSIMHIIDQAASMISPIIVGILLTTYSYKTICIFLAAWNLVSWGVEASMLRKLYNFVPELAIRHTLKESEVTAKLVSGESSKEEPSAKLGFFGMLHTYAKQPVLLPAVALSLLYFTVLGSDGLGIGFAKTMGLPENYIGYSRFVGSLLGVISASSYPFFERNVGVMKTGFIGFLSQQFFLLFAVGSVFLPGSPFDLIGFTKSFDFQRWFSELFSGQSFVRMTGEMNPYIYLNETDFTNSTLDPAFNYEVDWSTLTIANHSIISILVFLFGIVFARFGLWLIDISITQLMQEKVPERQRGTVFGVENALCNAFSVLKDIMIILLPDVKTFGLLVIISFAAVFAASFIYIVFMAKTSISDRRNRKNIPLTEFKSTP</sequence>
<dbReference type="WBParaSite" id="RSKR_0000488300.1">
    <property type="protein sequence ID" value="RSKR_0000488300.1"/>
    <property type="gene ID" value="RSKR_0000488300"/>
</dbReference>
<proteinExistence type="predicted"/>
<evidence type="ECO:0000313" key="2">
    <source>
        <dbReference type="WBParaSite" id="RSKR_0000488300.1"/>
    </source>
</evidence>
<accession>A0AC35TX58</accession>
<protein>
    <submittedName>
        <fullName evidence="2">Solute carrier family 40 protein</fullName>
    </submittedName>
</protein>
<organism evidence="1 2">
    <name type="scientific">Rhabditophanes sp. KR3021</name>
    <dbReference type="NCBI Taxonomy" id="114890"/>
    <lineage>
        <taxon>Eukaryota</taxon>
        <taxon>Metazoa</taxon>
        <taxon>Ecdysozoa</taxon>
        <taxon>Nematoda</taxon>
        <taxon>Chromadorea</taxon>
        <taxon>Rhabditida</taxon>
        <taxon>Tylenchina</taxon>
        <taxon>Panagrolaimomorpha</taxon>
        <taxon>Strongyloidoidea</taxon>
        <taxon>Alloionematidae</taxon>
        <taxon>Rhabditophanes</taxon>
    </lineage>
</organism>
<dbReference type="Proteomes" id="UP000095286">
    <property type="component" value="Unplaced"/>
</dbReference>
<evidence type="ECO:0000313" key="1">
    <source>
        <dbReference type="Proteomes" id="UP000095286"/>
    </source>
</evidence>
<reference evidence="2" key="1">
    <citation type="submission" date="2016-11" db="UniProtKB">
        <authorList>
            <consortium name="WormBaseParasite"/>
        </authorList>
    </citation>
    <scope>IDENTIFICATION</scope>
    <source>
        <strain evidence="2">KR3021</strain>
    </source>
</reference>
<name>A0AC35TX58_9BILA</name>